<sequence length="317" mass="36846">MAKILRNEDLKRLPSIKHYAKLNNCGDSCFDSTTQFSSQLKQYIKSEPNITKILNVICDTSFKNKGDDCTERCQYLFFWLGEILFGEFEDAKNFPQIINVLHSLFKRESSSSKCSCNFSYEDINKDRFNDIKSAYFYFKDYTELQQKLHFYKKSCDNDYKTYVDNSSKKYSNVYDTCEKGSDVHCTLLKKVVPNFFGDKLSTFSCDVVDVDIELEDPEEPDDMLEEDSELHEEENAITSGILISILLPLLGIVFFLLYKFTPFGWWIRSYLIKKRIIQRNVHDETSVDLFSGVCETTYGDSFMKKTLIGYHPSGNIS</sequence>
<evidence type="ECO:0000313" key="5">
    <source>
        <dbReference type="Proteomes" id="UP000078555"/>
    </source>
</evidence>
<name>A0A1A9AS95_PLAOA</name>
<evidence type="ECO:0000313" key="3">
    <source>
        <dbReference type="EMBL" id="SBT59120.1"/>
    </source>
</evidence>
<keyword evidence="5" id="KW-1185">Reference proteome</keyword>
<organism evidence="3 4">
    <name type="scientific">Plasmodium ovale wallikeri</name>
    <dbReference type="NCBI Taxonomy" id="864142"/>
    <lineage>
        <taxon>Eukaryota</taxon>
        <taxon>Sar</taxon>
        <taxon>Alveolata</taxon>
        <taxon>Apicomplexa</taxon>
        <taxon>Aconoidasida</taxon>
        <taxon>Haemosporida</taxon>
        <taxon>Plasmodiidae</taxon>
        <taxon>Plasmodium</taxon>
        <taxon>Plasmodium (Plasmodium)</taxon>
    </lineage>
</organism>
<dbReference type="EMBL" id="FLRD01000056">
    <property type="protein sequence ID" value="SBT33374.1"/>
    <property type="molecule type" value="Genomic_DNA"/>
</dbReference>
<dbReference type="Proteomes" id="UP000078550">
    <property type="component" value="Unassembled WGS sequence"/>
</dbReference>
<keyword evidence="1" id="KW-0812">Transmembrane</keyword>
<dbReference type="AlphaFoldDB" id="A0A1A9AS95"/>
<evidence type="ECO:0000313" key="2">
    <source>
        <dbReference type="EMBL" id="SBT33374.1"/>
    </source>
</evidence>
<dbReference type="Proteomes" id="UP000078555">
    <property type="component" value="Unassembled WGS sequence"/>
</dbReference>
<dbReference type="Pfam" id="PF05795">
    <property type="entry name" value="Plasmodium_Vir"/>
    <property type="match status" value="2"/>
</dbReference>
<proteinExistence type="predicted"/>
<reference evidence="4 5" key="1">
    <citation type="submission" date="2016-05" db="EMBL/GenBank/DDBJ databases">
        <authorList>
            <person name="Naeem Raeece"/>
        </authorList>
    </citation>
    <scope>NUCLEOTIDE SEQUENCE [LARGE SCALE GENOMIC DNA]</scope>
</reference>
<protein>
    <submittedName>
        <fullName evidence="3">PIR Superfamily Protein</fullName>
    </submittedName>
</protein>
<evidence type="ECO:0000256" key="1">
    <source>
        <dbReference type="SAM" id="Phobius"/>
    </source>
</evidence>
<gene>
    <name evidence="2" type="ORF">POVWA1_016800</name>
    <name evidence="3" type="ORF">POVWA2_091890</name>
</gene>
<keyword evidence="1" id="KW-1133">Transmembrane helix</keyword>
<dbReference type="EMBL" id="FLRE01002870">
    <property type="protein sequence ID" value="SBT59120.1"/>
    <property type="molecule type" value="Genomic_DNA"/>
</dbReference>
<accession>A0A1A9AS95</accession>
<evidence type="ECO:0000313" key="4">
    <source>
        <dbReference type="Proteomes" id="UP000078550"/>
    </source>
</evidence>
<feature type="transmembrane region" description="Helical" evidence="1">
    <location>
        <begin position="236"/>
        <end position="258"/>
    </location>
</feature>
<dbReference type="InterPro" id="IPR008780">
    <property type="entry name" value="Plasmodium_Vir"/>
</dbReference>
<reference evidence="3" key="2">
    <citation type="submission" date="2016-05" db="EMBL/GenBank/DDBJ databases">
        <authorList>
            <person name="Lavstsen T."/>
            <person name="Jespersen J.S."/>
        </authorList>
    </citation>
    <scope>NUCLEOTIDE SEQUENCE [LARGE SCALE GENOMIC DNA]</scope>
</reference>
<keyword evidence="1" id="KW-0472">Membrane</keyword>